<dbReference type="PRINTS" id="PR00035">
    <property type="entry name" value="HTHGNTR"/>
</dbReference>
<dbReference type="Pfam" id="PF00155">
    <property type="entry name" value="Aminotran_1_2"/>
    <property type="match status" value="1"/>
</dbReference>
<evidence type="ECO:0000256" key="6">
    <source>
        <dbReference type="SAM" id="MobiDB-lite"/>
    </source>
</evidence>
<dbReference type="SUPFAM" id="SSF53383">
    <property type="entry name" value="PLP-dependent transferases"/>
    <property type="match status" value="1"/>
</dbReference>
<protein>
    <submittedName>
        <fullName evidence="8">PLP-dependent aminotransferase family protein</fullName>
    </submittedName>
</protein>
<evidence type="ECO:0000256" key="2">
    <source>
        <dbReference type="ARBA" id="ARBA00022898"/>
    </source>
</evidence>
<evidence type="ECO:0000256" key="3">
    <source>
        <dbReference type="ARBA" id="ARBA00023015"/>
    </source>
</evidence>
<dbReference type="Pfam" id="PF00392">
    <property type="entry name" value="GntR"/>
    <property type="match status" value="1"/>
</dbReference>
<evidence type="ECO:0000256" key="4">
    <source>
        <dbReference type="ARBA" id="ARBA00023125"/>
    </source>
</evidence>
<dbReference type="RefSeq" id="WP_061073447.1">
    <property type="nucleotide sequence ID" value="NZ_CP014060.2"/>
</dbReference>
<dbReference type="SMART" id="SM00345">
    <property type="entry name" value="HTH_GNTR"/>
    <property type="match status" value="1"/>
</dbReference>
<dbReference type="GO" id="GO:0030170">
    <property type="term" value="F:pyridoxal phosphate binding"/>
    <property type="evidence" value="ECO:0007669"/>
    <property type="project" value="InterPro"/>
</dbReference>
<dbReference type="InterPro" id="IPR051446">
    <property type="entry name" value="HTH_trans_reg/aminotransferase"/>
</dbReference>
<dbReference type="Gene3D" id="1.10.10.10">
    <property type="entry name" value="Winged helix-like DNA-binding domain superfamily/Winged helix DNA-binding domain"/>
    <property type="match status" value="1"/>
</dbReference>
<dbReference type="GO" id="GO:0003700">
    <property type="term" value="F:DNA-binding transcription factor activity"/>
    <property type="evidence" value="ECO:0007669"/>
    <property type="project" value="InterPro"/>
</dbReference>
<dbReference type="Proteomes" id="UP000060602">
    <property type="component" value="Chromosome"/>
</dbReference>
<dbReference type="PANTHER" id="PTHR46577">
    <property type="entry name" value="HTH-TYPE TRANSCRIPTIONAL REGULATORY PROTEIN GABR"/>
    <property type="match status" value="1"/>
</dbReference>
<evidence type="ECO:0000313" key="8">
    <source>
        <dbReference type="EMBL" id="AMG38841.1"/>
    </source>
</evidence>
<dbReference type="CDD" id="cd00609">
    <property type="entry name" value="AAT_like"/>
    <property type="match status" value="1"/>
</dbReference>
<keyword evidence="8" id="KW-0032">Aminotransferase</keyword>
<keyword evidence="4" id="KW-0238">DNA-binding</keyword>
<dbReference type="PROSITE" id="PS50949">
    <property type="entry name" value="HTH_GNTR"/>
    <property type="match status" value="1"/>
</dbReference>
<feature type="region of interest" description="Disordered" evidence="6">
    <location>
        <begin position="81"/>
        <end position="105"/>
    </location>
</feature>
<dbReference type="AlphaFoldDB" id="A0A109XYG9"/>
<dbReference type="InterPro" id="IPR000524">
    <property type="entry name" value="Tscrpt_reg_HTH_GntR"/>
</dbReference>
<dbReference type="PANTHER" id="PTHR46577:SF1">
    <property type="entry name" value="HTH-TYPE TRANSCRIPTIONAL REGULATORY PROTEIN GABR"/>
    <property type="match status" value="1"/>
</dbReference>
<sequence>MTSAAVTWLVLDRPQGDLEGQLCRAIRERVLAGRLGAGEKLPSTRALALALRIARSTVVQAYDRLRAEGYIETVRGSGTRVAARQPRPLAGAPAAPPPSPLAPAARSLPFQPGIPDLKSFPAAAWSRCVAGRIKSLRVHDLGYGPVAGLPALRAAILAHVGAARGVVAQVDQVVILPSVAAAIELLARVVLTPRAPVAWIEDPGYPKARALLQRAGARLAPVPCDDAGIDPARAADGPPRLIYVTPSHQCPTGATMTLPRRLALLEAAQRHDAFIIEDDYDSEFRYATRPIAALQGIDTGQRVAYVGTFSKTLAPGLRVAYAILPPALVAPCLADMALRQGEVSIHIQAGLADFLDDGHFRGHIRRMCGVYAERMDNLVGALTRHCGRWLRVADGAGGLKLAVRFRDAAIDDHAVVQALARAGYGARTYSEFCLAAPQPGLVFGIGQATPARAEALALCLAAILRGASAGRRADGAS</sequence>
<dbReference type="InterPro" id="IPR004839">
    <property type="entry name" value="Aminotransferase_I/II_large"/>
</dbReference>
<name>A0A109XYG9_ALCXX</name>
<keyword evidence="8" id="KW-0808">Transferase</keyword>
<keyword evidence="2" id="KW-0663">Pyridoxal phosphate</keyword>
<dbReference type="GO" id="GO:0008483">
    <property type="term" value="F:transaminase activity"/>
    <property type="evidence" value="ECO:0007669"/>
    <property type="project" value="UniProtKB-KW"/>
</dbReference>
<keyword evidence="3" id="KW-0805">Transcription regulation</keyword>
<dbReference type="CDD" id="cd07377">
    <property type="entry name" value="WHTH_GntR"/>
    <property type="match status" value="1"/>
</dbReference>
<dbReference type="SUPFAM" id="SSF46785">
    <property type="entry name" value="Winged helix' DNA-binding domain"/>
    <property type="match status" value="1"/>
</dbReference>
<evidence type="ECO:0000259" key="7">
    <source>
        <dbReference type="PROSITE" id="PS50949"/>
    </source>
</evidence>
<keyword evidence="5" id="KW-0804">Transcription</keyword>
<proteinExistence type="inferred from homology"/>
<comment type="similarity">
    <text evidence="1">In the C-terminal section; belongs to the class-I pyridoxal-phosphate-dependent aminotransferase family.</text>
</comment>
<dbReference type="Gene3D" id="3.40.640.10">
    <property type="entry name" value="Type I PLP-dependent aspartate aminotransferase-like (Major domain)"/>
    <property type="match status" value="1"/>
</dbReference>
<evidence type="ECO:0000313" key="9">
    <source>
        <dbReference type="Proteomes" id="UP000060602"/>
    </source>
</evidence>
<dbReference type="GO" id="GO:0003677">
    <property type="term" value="F:DNA binding"/>
    <property type="evidence" value="ECO:0007669"/>
    <property type="project" value="UniProtKB-KW"/>
</dbReference>
<dbReference type="InterPro" id="IPR036390">
    <property type="entry name" value="WH_DNA-bd_sf"/>
</dbReference>
<dbReference type="InterPro" id="IPR015421">
    <property type="entry name" value="PyrdxlP-dep_Trfase_major"/>
</dbReference>
<reference evidence="9" key="1">
    <citation type="submission" date="2015-12" db="EMBL/GenBank/DDBJ databases">
        <title>FDA dAtabase for Regulatory Grade micrObial Sequences (FDA-ARGOS): Supporting development and validation of Infectious Disease Dx tests.</title>
        <authorList>
            <person name="Case J."/>
            <person name="Tallon L."/>
            <person name="Sadzewicz L."/>
            <person name="Sengamalay N."/>
            <person name="Ott S."/>
            <person name="Godinez A."/>
            <person name="Nagaraj S."/>
            <person name="Nadendla S."/>
            <person name="Sichtig H."/>
        </authorList>
    </citation>
    <scope>NUCLEOTIDE SEQUENCE [LARGE SCALE GENOMIC DNA]</scope>
    <source>
        <strain evidence="9">FDAARGOS_147</strain>
    </source>
</reference>
<organism evidence="8 9">
    <name type="scientific">Alcaligenes xylosoxydans xylosoxydans</name>
    <name type="common">Achromobacter xylosoxidans</name>
    <dbReference type="NCBI Taxonomy" id="85698"/>
    <lineage>
        <taxon>Bacteria</taxon>
        <taxon>Pseudomonadati</taxon>
        <taxon>Pseudomonadota</taxon>
        <taxon>Betaproteobacteria</taxon>
        <taxon>Burkholderiales</taxon>
        <taxon>Alcaligenaceae</taxon>
        <taxon>Achromobacter</taxon>
    </lineage>
</organism>
<evidence type="ECO:0000256" key="1">
    <source>
        <dbReference type="ARBA" id="ARBA00005384"/>
    </source>
</evidence>
<dbReference type="EMBL" id="CP014060">
    <property type="protein sequence ID" value="AMG38841.1"/>
    <property type="molecule type" value="Genomic_DNA"/>
</dbReference>
<gene>
    <name evidence="8" type="ORF">AL504_24115</name>
</gene>
<dbReference type="InterPro" id="IPR036388">
    <property type="entry name" value="WH-like_DNA-bd_sf"/>
</dbReference>
<feature type="domain" description="HTH gntR-type" evidence="7">
    <location>
        <begin position="16"/>
        <end position="84"/>
    </location>
</feature>
<dbReference type="InterPro" id="IPR015424">
    <property type="entry name" value="PyrdxlP-dep_Trfase"/>
</dbReference>
<feature type="compositionally biased region" description="Low complexity" evidence="6">
    <location>
        <begin position="82"/>
        <end position="93"/>
    </location>
</feature>
<evidence type="ECO:0000256" key="5">
    <source>
        <dbReference type="ARBA" id="ARBA00023163"/>
    </source>
</evidence>
<accession>A0A109XYG9</accession>